<dbReference type="PANTHER" id="PTHR47510">
    <property type="entry name" value="REVERSE TRANSCRIPTASE DOMAIN-CONTAINING PROTEIN"/>
    <property type="match status" value="1"/>
</dbReference>
<name>A0A6S7IK70_PARCT</name>
<reference evidence="1" key="1">
    <citation type="submission" date="2020-04" db="EMBL/GenBank/DDBJ databases">
        <authorList>
            <person name="Alioto T."/>
            <person name="Alioto T."/>
            <person name="Gomez Garrido J."/>
        </authorList>
    </citation>
    <scope>NUCLEOTIDE SEQUENCE</scope>
    <source>
        <strain evidence="1">A484AB</strain>
    </source>
</reference>
<proteinExistence type="predicted"/>
<dbReference type="PANTHER" id="PTHR47510:SF3">
    <property type="entry name" value="ENDO_EXONUCLEASE_PHOSPHATASE DOMAIN-CONTAINING PROTEIN"/>
    <property type="match status" value="1"/>
</dbReference>
<accession>A0A6S7IK70</accession>
<dbReference type="SUPFAM" id="SSF56672">
    <property type="entry name" value="DNA/RNA polymerases"/>
    <property type="match status" value="1"/>
</dbReference>
<dbReference type="InterPro" id="IPR043502">
    <property type="entry name" value="DNA/RNA_pol_sf"/>
</dbReference>
<dbReference type="Proteomes" id="UP001152795">
    <property type="component" value="Unassembled WGS sequence"/>
</dbReference>
<protein>
    <submittedName>
        <fullName evidence="1">Uncharacterized protein</fullName>
    </submittedName>
</protein>
<dbReference type="OrthoDB" id="407509at2759"/>
<feature type="non-terminal residue" evidence="1">
    <location>
        <position position="1"/>
    </location>
</feature>
<comment type="caution">
    <text evidence="1">The sequence shown here is derived from an EMBL/GenBank/DDBJ whole genome shotgun (WGS) entry which is preliminary data.</text>
</comment>
<keyword evidence="2" id="KW-1185">Reference proteome</keyword>
<gene>
    <name evidence="1" type="ORF">PACLA_8A010688</name>
</gene>
<dbReference type="EMBL" id="CACRXK020005492">
    <property type="protein sequence ID" value="CAB4006371.1"/>
    <property type="molecule type" value="Genomic_DNA"/>
</dbReference>
<feature type="non-terminal residue" evidence="1">
    <location>
        <position position="140"/>
    </location>
</feature>
<evidence type="ECO:0000313" key="1">
    <source>
        <dbReference type="EMBL" id="CAB4006371.1"/>
    </source>
</evidence>
<organism evidence="1 2">
    <name type="scientific">Paramuricea clavata</name>
    <name type="common">Red gorgonian</name>
    <name type="synonym">Violescent sea-whip</name>
    <dbReference type="NCBI Taxonomy" id="317549"/>
    <lineage>
        <taxon>Eukaryota</taxon>
        <taxon>Metazoa</taxon>
        <taxon>Cnidaria</taxon>
        <taxon>Anthozoa</taxon>
        <taxon>Octocorallia</taxon>
        <taxon>Malacalcyonacea</taxon>
        <taxon>Plexauridae</taxon>
        <taxon>Paramuricea</taxon>
    </lineage>
</organism>
<sequence>CHIDKVRQFLKHINVAKYTGLDNLPCKLLLIAADILAPSLTKLFNKSLSTGIYPSDWKLARVVPIFKNGDRSDLNNYRPISIISSVAKVFEKIVYDQFYEYLSVNDLFSHQQSGFRPTYSTVTALLESTNDWCVNIDNGL</sequence>
<evidence type="ECO:0000313" key="2">
    <source>
        <dbReference type="Proteomes" id="UP001152795"/>
    </source>
</evidence>
<dbReference type="AlphaFoldDB" id="A0A6S7IK70"/>